<dbReference type="EMBL" id="MU857659">
    <property type="protein sequence ID" value="KAK4247169.1"/>
    <property type="molecule type" value="Genomic_DNA"/>
</dbReference>
<sequence length="579" mass="65225">MAGIVHCRKSLASLSAPYQSGSDWACVREDAIALPRALSGKGARGPRTLASMCCRVLADNLGAASKDSLQGLPHHLLWSLWKELRPRDRSLHAWNTLGYLLLTESLQSAIRKEDDSMVDNADGNQGGKKEPALPIMMALFRYCQEIINPPCDLSVYISPLANLQERSLVYLCIDNVARFQTHELIVLATLPQLAVLEIIERDDTNSKISDTLMKGWTEAHTAPFQRLRVLKITSKTHWITEHGLQYLLKLAALEIIDITALSSSRLRLSRRTKDILDTSCWKVTGPTGSLFASYAEAFLDGRVAVHPAGVDGLKTAFEEDRHPVVWTGNLRSLLDTKRESELGSGANEIYSSGINRDEKPDVELDEPDPRLDPPNFFDVQYLDDSWRALLQGSHPSSVTEDGQARNPSRRREEMTDDQVFWFLALLDQTWCDRKDTVRGRASGVALPIERLVSLRLCNPTNTAEQSRLLLNSERLIFSRHREHSTTALRTGTAGQLLGWEQKNCNFSPSRGRRVDERHETDPAPRKRQNSESEQPYNPSPSWVPRPNDRKEKDLKPRKRLKKAMGDILTTFIEPQRKSG</sequence>
<evidence type="ECO:0000313" key="3">
    <source>
        <dbReference type="Proteomes" id="UP001303647"/>
    </source>
</evidence>
<feature type="compositionally biased region" description="Basic and acidic residues" evidence="1">
    <location>
        <begin position="355"/>
        <end position="371"/>
    </location>
</feature>
<comment type="caution">
    <text evidence="2">The sequence shown here is derived from an EMBL/GenBank/DDBJ whole genome shotgun (WGS) entry which is preliminary data.</text>
</comment>
<accession>A0AAN7CRU1</accession>
<feature type="region of interest" description="Disordered" evidence="1">
    <location>
        <begin position="500"/>
        <end position="579"/>
    </location>
</feature>
<keyword evidence="3" id="KW-1185">Reference proteome</keyword>
<dbReference type="AlphaFoldDB" id="A0AAN7CRU1"/>
<reference evidence="2" key="2">
    <citation type="submission" date="2023-05" db="EMBL/GenBank/DDBJ databases">
        <authorList>
            <consortium name="Lawrence Berkeley National Laboratory"/>
            <person name="Steindorff A."/>
            <person name="Hensen N."/>
            <person name="Bonometti L."/>
            <person name="Westerberg I."/>
            <person name="Brannstrom I.O."/>
            <person name="Guillou S."/>
            <person name="Cros-Aarteil S."/>
            <person name="Calhoun S."/>
            <person name="Haridas S."/>
            <person name="Kuo A."/>
            <person name="Mondo S."/>
            <person name="Pangilinan J."/>
            <person name="Riley R."/>
            <person name="Labutti K."/>
            <person name="Andreopoulos B."/>
            <person name="Lipzen A."/>
            <person name="Chen C."/>
            <person name="Yanf M."/>
            <person name="Daum C."/>
            <person name="Ng V."/>
            <person name="Clum A."/>
            <person name="Ohm R."/>
            <person name="Martin F."/>
            <person name="Silar P."/>
            <person name="Natvig D."/>
            <person name="Lalanne C."/>
            <person name="Gautier V."/>
            <person name="Ament-Velasquez S.L."/>
            <person name="Kruys A."/>
            <person name="Hutchinson M.I."/>
            <person name="Powell A.J."/>
            <person name="Barry K."/>
            <person name="Miller A.N."/>
            <person name="Grigoriev I.V."/>
            <person name="Debuchy R."/>
            <person name="Gladieux P."/>
            <person name="Thoren M.H."/>
            <person name="Johannesson H."/>
        </authorList>
    </citation>
    <scope>NUCLEOTIDE SEQUENCE</scope>
    <source>
        <strain evidence="2">CBS 359.72</strain>
    </source>
</reference>
<proteinExistence type="predicted"/>
<protein>
    <submittedName>
        <fullName evidence="2">Uncharacterized protein</fullName>
    </submittedName>
</protein>
<gene>
    <name evidence="2" type="ORF">C7999DRAFT_32438</name>
</gene>
<dbReference type="Proteomes" id="UP001303647">
    <property type="component" value="Unassembled WGS sequence"/>
</dbReference>
<feature type="compositionally biased region" description="Basic and acidic residues" evidence="1">
    <location>
        <begin position="512"/>
        <end position="530"/>
    </location>
</feature>
<evidence type="ECO:0000313" key="2">
    <source>
        <dbReference type="EMBL" id="KAK4247169.1"/>
    </source>
</evidence>
<name>A0AAN7CRU1_9PEZI</name>
<feature type="region of interest" description="Disordered" evidence="1">
    <location>
        <begin position="345"/>
        <end position="372"/>
    </location>
</feature>
<evidence type="ECO:0000256" key="1">
    <source>
        <dbReference type="SAM" id="MobiDB-lite"/>
    </source>
</evidence>
<feature type="region of interest" description="Disordered" evidence="1">
    <location>
        <begin position="392"/>
        <end position="412"/>
    </location>
</feature>
<reference evidence="2" key="1">
    <citation type="journal article" date="2023" name="Mol. Phylogenet. Evol.">
        <title>Genome-scale phylogeny and comparative genomics of the fungal order Sordariales.</title>
        <authorList>
            <person name="Hensen N."/>
            <person name="Bonometti L."/>
            <person name="Westerberg I."/>
            <person name="Brannstrom I.O."/>
            <person name="Guillou S."/>
            <person name="Cros-Aarteil S."/>
            <person name="Calhoun S."/>
            <person name="Haridas S."/>
            <person name="Kuo A."/>
            <person name="Mondo S."/>
            <person name="Pangilinan J."/>
            <person name="Riley R."/>
            <person name="LaButti K."/>
            <person name="Andreopoulos B."/>
            <person name="Lipzen A."/>
            <person name="Chen C."/>
            <person name="Yan M."/>
            <person name="Daum C."/>
            <person name="Ng V."/>
            <person name="Clum A."/>
            <person name="Steindorff A."/>
            <person name="Ohm R.A."/>
            <person name="Martin F."/>
            <person name="Silar P."/>
            <person name="Natvig D.O."/>
            <person name="Lalanne C."/>
            <person name="Gautier V."/>
            <person name="Ament-Velasquez S.L."/>
            <person name="Kruys A."/>
            <person name="Hutchinson M.I."/>
            <person name="Powell A.J."/>
            <person name="Barry K."/>
            <person name="Miller A.N."/>
            <person name="Grigoriev I.V."/>
            <person name="Debuchy R."/>
            <person name="Gladieux P."/>
            <person name="Hiltunen Thoren M."/>
            <person name="Johannesson H."/>
        </authorList>
    </citation>
    <scope>NUCLEOTIDE SEQUENCE</scope>
    <source>
        <strain evidence="2">CBS 359.72</strain>
    </source>
</reference>
<organism evidence="2 3">
    <name type="scientific">Corynascus novoguineensis</name>
    <dbReference type="NCBI Taxonomy" id="1126955"/>
    <lineage>
        <taxon>Eukaryota</taxon>
        <taxon>Fungi</taxon>
        <taxon>Dikarya</taxon>
        <taxon>Ascomycota</taxon>
        <taxon>Pezizomycotina</taxon>
        <taxon>Sordariomycetes</taxon>
        <taxon>Sordariomycetidae</taxon>
        <taxon>Sordariales</taxon>
        <taxon>Chaetomiaceae</taxon>
        <taxon>Corynascus</taxon>
    </lineage>
</organism>